<dbReference type="Pfam" id="PF12796">
    <property type="entry name" value="Ank_2"/>
    <property type="match status" value="1"/>
</dbReference>
<dbReference type="PANTHER" id="PTHR24198">
    <property type="entry name" value="ANKYRIN REPEAT AND PROTEIN KINASE DOMAIN-CONTAINING PROTEIN"/>
    <property type="match status" value="1"/>
</dbReference>
<dbReference type="Gene3D" id="1.25.40.20">
    <property type="entry name" value="Ankyrin repeat-containing domain"/>
    <property type="match status" value="2"/>
</dbReference>
<dbReference type="Proteomes" id="UP000195557">
    <property type="component" value="Unassembled WGS sequence"/>
</dbReference>
<name>A0A1Y5I6Y4_OSTTA</name>
<dbReference type="EMBL" id="KZ155790">
    <property type="protein sequence ID" value="OUS45308.1"/>
    <property type="molecule type" value="Genomic_DNA"/>
</dbReference>
<dbReference type="PROSITE" id="PS50297">
    <property type="entry name" value="ANK_REP_REGION"/>
    <property type="match status" value="1"/>
</dbReference>
<accession>A0A1Y5I6Y4</accession>
<dbReference type="eggNOG" id="KOG0504">
    <property type="taxonomic scope" value="Eukaryota"/>
</dbReference>
<keyword evidence="2 3" id="KW-0040">ANK repeat</keyword>
<gene>
    <name evidence="5" type="ORF">BE221DRAFT_146510</name>
</gene>
<dbReference type="PANTHER" id="PTHR24198:SF165">
    <property type="entry name" value="ANKYRIN REPEAT-CONTAINING PROTEIN-RELATED"/>
    <property type="match status" value="1"/>
</dbReference>
<feature type="compositionally biased region" description="Basic and acidic residues" evidence="4">
    <location>
        <begin position="1"/>
        <end position="11"/>
    </location>
</feature>
<evidence type="ECO:0000256" key="1">
    <source>
        <dbReference type="ARBA" id="ARBA00022737"/>
    </source>
</evidence>
<evidence type="ECO:0000256" key="3">
    <source>
        <dbReference type="PROSITE-ProRule" id="PRU00023"/>
    </source>
</evidence>
<organism evidence="5">
    <name type="scientific">Ostreococcus tauri</name>
    <name type="common">Marine green alga</name>
    <dbReference type="NCBI Taxonomy" id="70448"/>
    <lineage>
        <taxon>Eukaryota</taxon>
        <taxon>Viridiplantae</taxon>
        <taxon>Chlorophyta</taxon>
        <taxon>Mamiellophyceae</taxon>
        <taxon>Mamiellales</taxon>
        <taxon>Bathycoccaceae</taxon>
        <taxon>Ostreococcus</taxon>
    </lineage>
</organism>
<feature type="repeat" description="ANK" evidence="3">
    <location>
        <begin position="208"/>
        <end position="240"/>
    </location>
</feature>
<dbReference type="SUPFAM" id="SSF48403">
    <property type="entry name" value="Ankyrin repeat"/>
    <property type="match status" value="1"/>
</dbReference>
<dbReference type="PROSITE" id="PS50088">
    <property type="entry name" value="ANK_REPEAT"/>
    <property type="match status" value="1"/>
</dbReference>
<reference evidence="5" key="1">
    <citation type="submission" date="2017-04" db="EMBL/GenBank/DDBJ databases">
        <title>Population genomics of picophytoplankton unveils novel chromosome hypervariability.</title>
        <authorList>
            <consortium name="DOE Joint Genome Institute"/>
            <person name="Blanc-Mathieu R."/>
            <person name="Krasovec M."/>
            <person name="Hebrard M."/>
            <person name="Yau S."/>
            <person name="Desgranges E."/>
            <person name="Martin J."/>
            <person name="Schackwitz W."/>
            <person name="Kuo A."/>
            <person name="Salin G."/>
            <person name="Donnadieu C."/>
            <person name="Desdevises Y."/>
            <person name="Sanchez-Ferandin S."/>
            <person name="Moreau H."/>
            <person name="Rivals E."/>
            <person name="Grigoriev I.V."/>
            <person name="Grimsley N."/>
            <person name="Eyre-Walker A."/>
            <person name="Piganeau G."/>
        </authorList>
    </citation>
    <scope>NUCLEOTIDE SEQUENCE [LARGE SCALE GENOMIC DNA]</scope>
    <source>
        <strain evidence="5">RCC 1115</strain>
    </source>
</reference>
<feature type="region of interest" description="Disordered" evidence="4">
    <location>
        <begin position="112"/>
        <end position="167"/>
    </location>
</feature>
<dbReference type="SMART" id="SM00248">
    <property type="entry name" value="ANK"/>
    <property type="match status" value="5"/>
</dbReference>
<dbReference type="InterPro" id="IPR036770">
    <property type="entry name" value="Ankyrin_rpt-contain_sf"/>
</dbReference>
<dbReference type="AlphaFoldDB" id="A0A1Y5I6Y4"/>
<evidence type="ECO:0000256" key="2">
    <source>
        <dbReference type="ARBA" id="ARBA00023043"/>
    </source>
</evidence>
<feature type="region of interest" description="Disordered" evidence="4">
    <location>
        <begin position="1"/>
        <end position="28"/>
    </location>
</feature>
<keyword evidence="1" id="KW-0677">Repeat</keyword>
<evidence type="ECO:0000313" key="5">
    <source>
        <dbReference type="EMBL" id="OUS45308.1"/>
    </source>
</evidence>
<evidence type="ECO:0000256" key="4">
    <source>
        <dbReference type="SAM" id="MobiDB-lite"/>
    </source>
</evidence>
<proteinExistence type="predicted"/>
<sequence length="423" mass="46357">MPERDAKRPGHDAWTSSGPTRGARRRGVEPATLARAIVDDIERASDVFATAKVISNGANACKVILTTKSRVEAMRELGLRQCPGCFKFFALHGGGLRNHWLESSECEYVMGSGHPENASDEEDDSSVSDHSWRGTSGLSKPPGWTSHRRTRRSEGPPVIPPDVHPDSVTDVHGSTALMWAAGSGKLSVMDYLVNERGADVSHVGARKDGRTPLHWAARNGRLEACEWLLERDPKLANTPSFDGDYPFHLAVWKTRHACASFLAERASGSTSARNRWGCNAVLWACTADVGNDEQRRGDVLRMVRWLVEDLDVPFDVVNVNGHSALHKCAIYGHANVVDYLLGKLRCVDVVVDDSCSSGDDGDDLKKKSIEKMILQDDRRQAPSDLARVNGFLELSAALRAIEDQALRLPVVFGGVKSKCDIEN</sequence>
<dbReference type="InterPro" id="IPR002110">
    <property type="entry name" value="Ankyrin_rpt"/>
</dbReference>
<protein>
    <submittedName>
        <fullName evidence="5">Ankyrin repeat-containing domain protein</fullName>
    </submittedName>
</protein>
<dbReference type="Pfam" id="PF13637">
    <property type="entry name" value="Ank_4"/>
    <property type="match status" value="1"/>
</dbReference>